<proteinExistence type="predicted"/>
<comment type="caution">
    <text evidence="1">The sequence shown here is derived from an EMBL/GenBank/DDBJ whole genome shotgun (WGS) entry which is preliminary data.</text>
</comment>
<organism evidence="1 2">
    <name type="scientific">Streptomyces prasinosporus</name>
    <dbReference type="NCBI Taxonomy" id="68256"/>
    <lineage>
        <taxon>Bacteria</taxon>
        <taxon>Bacillati</taxon>
        <taxon>Actinomycetota</taxon>
        <taxon>Actinomycetes</taxon>
        <taxon>Kitasatosporales</taxon>
        <taxon>Streptomycetaceae</taxon>
        <taxon>Streptomyces</taxon>
        <taxon>Streptomyces albogriseolus group</taxon>
    </lineage>
</organism>
<name>A0ABP6UG60_9ACTN</name>
<evidence type="ECO:0008006" key="3">
    <source>
        <dbReference type="Google" id="ProtNLM"/>
    </source>
</evidence>
<gene>
    <name evidence="1" type="ORF">GCM10019016_137270</name>
</gene>
<evidence type="ECO:0000313" key="1">
    <source>
        <dbReference type="EMBL" id="GAA3506612.1"/>
    </source>
</evidence>
<keyword evidence="2" id="KW-1185">Reference proteome</keyword>
<reference evidence="2" key="1">
    <citation type="journal article" date="2019" name="Int. J. Syst. Evol. Microbiol.">
        <title>The Global Catalogue of Microorganisms (GCM) 10K type strain sequencing project: providing services to taxonomists for standard genome sequencing and annotation.</title>
        <authorList>
            <consortium name="The Broad Institute Genomics Platform"/>
            <consortium name="The Broad Institute Genome Sequencing Center for Infectious Disease"/>
            <person name="Wu L."/>
            <person name="Ma J."/>
        </authorList>
    </citation>
    <scope>NUCLEOTIDE SEQUENCE [LARGE SCALE GENOMIC DNA]</scope>
    <source>
        <strain evidence="2">JCM 4816</strain>
    </source>
</reference>
<evidence type="ECO:0000313" key="2">
    <source>
        <dbReference type="Proteomes" id="UP001501455"/>
    </source>
</evidence>
<dbReference type="Proteomes" id="UP001501455">
    <property type="component" value="Unassembled WGS sequence"/>
</dbReference>
<protein>
    <recommendedName>
        <fullName evidence="3">Secreted protein</fullName>
    </recommendedName>
</protein>
<sequence length="119" mass="11984">MWGRCLGSRLVVWSGGYFGAASGLDGGAGGVMELSQAVRVGEWGGAAGEGVPLVGIGVLDGDGSQPSGWRVVATARSPVMTPTSSVIAPPLSAFTRSTSRSTGPLALLSVFMRCRCPAS</sequence>
<accession>A0ABP6UG60</accession>
<dbReference type="EMBL" id="BAAAXF010000092">
    <property type="protein sequence ID" value="GAA3506612.1"/>
    <property type="molecule type" value="Genomic_DNA"/>
</dbReference>